<dbReference type="EMBL" id="MT141679">
    <property type="protein sequence ID" value="QJA69126.1"/>
    <property type="molecule type" value="Genomic_DNA"/>
</dbReference>
<gene>
    <name evidence="2" type="ORF">MM415A05048_0010</name>
    <name evidence="1" type="ORF">TM448A08530_0009</name>
</gene>
<evidence type="ECO:0000313" key="1">
    <source>
        <dbReference type="EMBL" id="QJA55282.1"/>
    </source>
</evidence>
<dbReference type="EMBL" id="MT144584">
    <property type="protein sequence ID" value="QJA55282.1"/>
    <property type="molecule type" value="Genomic_DNA"/>
</dbReference>
<name>A0A6H2A6C0_9ZZZZ</name>
<evidence type="ECO:0000313" key="2">
    <source>
        <dbReference type="EMBL" id="QJA69126.1"/>
    </source>
</evidence>
<sequence length="39" mass="4287">MIFKVRGCYGVAVEGLSTLQWHSGTPEGIKGKYEGSIWT</sequence>
<accession>A0A6H2A6C0</accession>
<reference evidence="1" key="1">
    <citation type="submission" date="2020-03" db="EMBL/GenBank/DDBJ databases">
        <title>The deep terrestrial virosphere.</title>
        <authorList>
            <person name="Holmfeldt K."/>
            <person name="Nilsson E."/>
            <person name="Simone D."/>
            <person name="Lopez-Fernandez M."/>
            <person name="Wu X."/>
            <person name="de Brujin I."/>
            <person name="Lundin D."/>
            <person name="Andersson A."/>
            <person name="Bertilsson S."/>
            <person name="Dopson M."/>
        </authorList>
    </citation>
    <scope>NUCLEOTIDE SEQUENCE</scope>
    <source>
        <strain evidence="2">MM415A05048</strain>
        <strain evidence="1">TM448A08530</strain>
    </source>
</reference>
<organism evidence="1">
    <name type="scientific">viral metagenome</name>
    <dbReference type="NCBI Taxonomy" id="1070528"/>
    <lineage>
        <taxon>unclassified sequences</taxon>
        <taxon>metagenomes</taxon>
        <taxon>organismal metagenomes</taxon>
    </lineage>
</organism>
<dbReference type="AlphaFoldDB" id="A0A6H2A6C0"/>
<proteinExistence type="predicted"/>
<protein>
    <submittedName>
        <fullName evidence="1">Uncharacterized protein</fullName>
    </submittedName>
</protein>